<dbReference type="InterPro" id="IPR040244">
    <property type="entry name" value="EDR4-like"/>
</dbReference>
<feature type="region of interest" description="Disordered" evidence="1">
    <location>
        <begin position="218"/>
        <end position="257"/>
    </location>
</feature>
<feature type="compositionally biased region" description="Polar residues" evidence="1">
    <location>
        <begin position="235"/>
        <end position="245"/>
    </location>
</feature>
<dbReference type="EMBL" id="CM035408">
    <property type="protein sequence ID" value="KAH7442416.1"/>
    <property type="molecule type" value="Genomic_DNA"/>
</dbReference>
<dbReference type="GO" id="GO:1900150">
    <property type="term" value="P:regulation of defense response to fungus"/>
    <property type="evidence" value="ECO:0007669"/>
    <property type="project" value="InterPro"/>
</dbReference>
<evidence type="ECO:0000256" key="1">
    <source>
        <dbReference type="SAM" id="MobiDB-lite"/>
    </source>
</evidence>
<dbReference type="AlphaFoldDB" id="A0A8T2V8U0"/>
<protein>
    <submittedName>
        <fullName evidence="2">Uncharacterized protein</fullName>
    </submittedName>
</protein>
<comment type="caution">
    <text evidence="2">The sequence shown here is derived from an EMBL/GenBank/DDBJ whole genome shotgun (WGS) entry which is preliminary data.</text>
</comment>
<name>A0A8T2V8U0_CERRI</name>
<evidence type="ECO:0000313" key="3">
    <source>
        <dbReference type="Proteomes" id="UP000825935"/>
    </source>
</evidence>
<dbReference type="Proteomes" id="UP000825935">
    <property type="component" value="Chromosome 3"/>
</dbReference>
<gene>
    <name evidence="2" type="ORF">KP509_03G087500</name>
</gene>
<proteinExistence type="predicted"/>
<evidence type="ECO:0000313" key="2">
    <source>
        <dbReference type="EMBL" id="KAH7442416.1"/>
    </source>
</evidence>
<reference evidence="2" key="1">
    <citation type="submission" date="2021-08" db="EMBL/GenBank/DDBJ databases">
        <title>WGS assembly of Ceratopteris richardii.</title>
        <authorList>
            <person name="Marchant D.B."/>
            <person name="Chen G."/>
            <person name="Jenkins J."/>
            <person name="Shu S."/>
            <person name="Leebens-Mack J."/>
            <person name="Grimwood J."/>
            <person name="Schmutz J."/>
            <person name="Soltis P."/>
            <person name="Soltis D."/>
            <person name="Chen Z.-H."/>
        </authorList>
    </citation>
    <scope>NUCLEOTIDE SEQUENCE</scope>
    <source>
        <strain evidence="2">Whitten #5841</strain>
        <tissue evidence="2">Leaf</tissue>
    </source>
</reference>
<feature type="compositionally biased region" description="Polar residues" evidence="1">
    <location>
        <begin position="218"/>
        <end position="227"/>
    </location>
</feature>
<dbReference type="PANTHER" id="PTHR31105">
    <property type="entry name" value="EXTRA-LARGE G-PROTEIN-LIKE"/>
    <property type="match status" value="1"/>
</dbReference>
<accession>A0A8T2V8U0</accession>
<keyword evidence="3" id="KW-1185">Reference proteome</keyword>
<dbReference type="PANTHER" id="PTHR31105:SF42">
    <property type="entry name" value="OS02G0258300 PROTEIN"/>
    <property type="match status" value="1"/>
</dbReference>
<organism evidence="2 3">
    <name type="scientific">Ceratopteris richardii</name>
    <name type="common">Triangle waterfern</name>
    <dbReference type="NCBI Taxonomy" id="49495"/>
    <lineage>
        <taxon>Eukaryota</taxon>
        <taxon>Viridiplantae</taxon>
        <taxon>Streptophyta</taxon>
        <taxon>Embryophyta</taxon>
        <taxon>Tracheophyta</taxon>
        <taxon>Polypodiopsida</taxon>
        <taxon>Polypodiidae</taxon>
        <taxon>Polypodiales</taxon>
        <taxon>Pteridineae</taxon>
        <taxon>Pteridaceae</taxon>
        <taxon>Parkerioideae</taxon>
        <taxon>Ceratopteris</taxon>
    </lineage>
</organism>
<dbReference type="OrthoDB" id="2020426at2759"/>
<sequence length="438" mass="48226">MGFASDISDNDGQPKDGENDAHVMIEEDYLECDTLEHQMLQVEADESNDGDENHMIPCRGCGITNTSRDEPLDMSMEVGDCGDTETAQLDDNDARDSQNATSVLTTLEDCPGESREFCSPTYITNGNLHKSSAGSDIDQENMIKNSVQQWVDSLMPEEVYDNDPTLHCSDKCAVGCEKHACYGRSPLHEHLGYRSPLQLFEKVAFSEDDELRVRMEIDSTTSSSSTPYHACHQQRAGSSATQESANGEEKPFQKILNSDRASRNSWKGLLRRTLKRRSSSMTESRVVVNGHVLTNAAIRKAEERAGKIRPGSYWYDCKAGFWGVEGGPCRGVLPPFILELNFPMAVSCSDGDTQVYVNGRELHSKDLAILAGRGFPIKPCMAYSLAFDGVLIDETTGLEVKQLGKLAPTVECRGRGFGMFAGDIHGLKTRVVHDSCAE</sequence>